<keyword evidence="10 11" id="KW-0325">Glycoprotein</keyword>
<evidence type="ECO:0000256" key="4">
    <source>
        <dbReference type="ARBA" id="ARBA00022676"/>
    </source>
</evidence>
<dbReference type="InterPro" id="IPR027791">
    <property type="entry name" value="Galactosyl_T_C"/>
</dbReference>
<dbReference type="EMBL" id="CAJNOC010007193">
    <property type="protein sequence ID" value="CAF1093720.1"/>
    <property type="molecule type" value="Genomic_DNA"/>
</dbReference>
<dbReference type="UniPathway" id="UPA00378"/>
<evidence type="ECO:0000256" key="5">
    <source>
        <dbReference type="ARBA" id="ARBA00022679"/>
    </source>
</evidence>
<evidence type="ECO:0000259" key="12">
    <source>
        <dbReference type="Pfam" id="PF02709"/>
    </source>
</evidence>
<comment type="subcellular location">
    <subcellularLocation>
        <location evidence="1">Membrane</location>
        <topology evidence="1">Single-pass type II membrane protein</topology>
    </subcellularLocation>
</comment>
<evidence type="ECO:0000256" key="1">
    <source>
        <dbReference type="ARBA" id="ARBA00004606"/>
    </source>
</evidence>
<keyword evidence="9" id="KW-0472">Membrane</keyword>
<dbReference type="EC" id="2.4.1.-" evidence="11"/>
<evidence type="ECO:0000256" key="10">
    <source>
        <dbReference type="ARBA" id="ARBA00023180"/>
    </source>
</evidence>
<dbReference type="InterPro" id="IPR003859">
    <property type="entry name" value="Galactosyl_T"/>
</dbReference>
<dbReference type="InterPro" id="IPR027995">
    <property type="entry name" value="Galactosyl_T_N"/>
</dbReference>
<comment type="pathway">
    <text evidence="2 11">Protein modification; protein glycosylation.</text>
</comment>
<comment type="similarity">
    <text evidence="3 11">Belongs to the glycosyltransferase 7 family.</text>
</comment>
<sequence>MAQYRLAFVTLFALTFLNFMFIFNHLMTSLNGPHQLKENNCAGTTALNSKNKKIQLNFDIMDIYRIDVSCDYITRDLGAKISNEYANSNKKCSFSSKNSNINLNIKETLNKLDKIKYDPFLNASIHYDPFDNKTQVEMFNNLELGGVWTPKVNSGKPCSVDDLDHVVFIVPFSRSRFDNLKLFLINMHSYLQNYPYSFKYRILIVEQIDMEVNFNKGRLINAAVKHVIDSKENVDCIVIHDIDMIPSTDGDSLGEKGDYRCRKMPWHLSRKVFNLKTKEERIYNQFLTGGILSLRLGHFLKVNGFSNEYFGWGAEDDDFQVRMFNSNLCIMRPGLVVGEKASFMMLPHDSSKANHGRFSYLSNALIRQSQDGLSNIQHLVQVVNLKYLKSFTYLAIKVSA</sequence>
<keyword evidence="6" id="KW-0812">Transmembrane</keyword>
<evidence type="ECO:0000256" key="6">
    <source>
        <dbReference type="ARBA" id="ARBA00022692"/>
    </source>
</evidence>
<dbReference type="Pfam" id="PF02709">
    <property type="entry name" value="Glyco_transf_7C"/>
    <property type="match status" value="1"/>
</dbReference>
<dbReference type="GO" id="GO:0005975">
    <property type="term" value="P:carbohydrate metabolic process"/>
    <property type="evidence" value="ECO:0007669"/>
    <property type="project" value="InterPro"/>
</dbReference>
<dbReference type="PANTHER" id="PTHR19300">
    <property type="entry name" value="BETA-1,4-GALACTOSYLTRANSFERASE"/>
    <property type="match status" value="1"/>
</dbReference>
<accession>A0A814NLX6</accession>
<dbReference type="Gene3D" id="3.90.550.10">
    <property type="entry name" value="Spore Coat Polysaccharide Biosynthesis Protein SpsA, Chain A"/>
    <property type="match status" value="1"/>
</dbReference>
<evidence type="ECO:0000256" key="3">
    <source>
        <dbReference type="ARBA" id="ARBA00005735"/>
    </source>
</evidence>
<dbReference type="InterPro" id="IPR029044">
    <property type="entry name" value="Nucleotide-diphossugar_trans"/>
</dbReference>
<evidence type="ECO:0000256" key="8">
    <source>
        <dbReference type="ARBA" id="ARBA00022989"/>
    </source>
</evidence>
<evidence type="ECO:0000256" key="11">
    <source>
        <dbReference type="RuleBase" id="RU368121"/>
    </source>
</evidence>
<dbReference type="GO" id="GO:0005794">
    <property type="term" value="C:Golgi apparatus"/>
    <property type="evidence" value="ECO:0007669"/>
    <property type="project" value="TreeGrafter"/>
</dbReference>
<evidence type="ECO:0000313" key="14">
    <source>
        <dbReference type="EMBL" id="CAF1093720.1"/>
    </source>
</evidence>
<gene>
    <name evidence="14" type="ORF">OXX778_LOCUS20800</name>
</gene>
<reference evidence="14" key="1">
    <citation type="submission" date="2021-02" db="EMBL/GenBank/DDBJ databases">
        <authorList>
            <person name="Nowell W R."/>
        </authorList>
    </citation>
    <scope>NUCLEOTIDE SEQUENCE</scope>
    <source>
        <strain evidence="14">Ploen Becks lab</strain>
    </source>
</reference>
<evidence type="ECO:0000256" key="7">
    <source>
        <dbReference type="ARBA" id="ARBA00022968"/>
    </source>
</evidence>
<dbReference type="PRINTS" id="PR02050">
    <property type="entry name" value="B14GALTRFASE"/>
</dbReference>
<keyword evidence="5 11" id="KW-0808">Transferase</keyword>
<name>A0A814NLX6_9BILA</name>
<feature type="domain" description="Galactosyltransferase C-terminal" evidence="12">
    <location>
        <begin position="283"/>
        <end position="348"/>
    </location>
</feature>
<evidence type="ECO:0000259" key="13">
    <source>
        <dbReference type="Pfam" id="PF13733"/>
    </source>
</evidence>
<organism evidence="14 15">
    <name type="scientific">Brachionus calyciflorus</name>
    <dbReference type="NCBI Taxonomy" id="104777"/>
    <lineage>
        <taxon>Eukaryota</taxon>
        <taxon>Metazoa</taxon>
        <taxon>Spiralia</taxon>
        <taxon>Gnathifera</taxon>
        <taxon>Rotifera</taxon>
        <taxon>Eurotatoria</taxon>
        <taxon>Monogononta</taxon>
        <taxon>Pseudotrocha</taxon>
        <taxon>Ploima</taxon>
        <taxon>Brachionidae</taxon>
        <taxon>Brachionus</taxon>
    </lineage>
</organism>
<comment type="function">
    <text evidence="11">Catalyses the transfer of galactose onto proteins or lipids.</text>
</comment>
<keyword evidence="4 11" id="KW-0328">Glycosyltransferase</keyword>
<dbReference type="Proteomes" id="UP000663879">
    <property type="component" value="Unassembled WGS sequence"/>
</dbReference>
<protein>
    <recommendedName>
        <fullName evidence="11">Beta-1,4-galactosyltransferase</fullName>
        <ecNumber evidence="11">2.4.1.-</ecNumber>
    </recommendedName>
</protein>
<evidence type="ECO:0000256" key="9">
    <source>
        <dbReference type="ARBA" id="ARBA00023136"/>
    </source>
</evidence>
<dbReference type="OrthoDB" id="429684at2759"/>
<dbReference type="GO" id="GO:0016020">
    <property type="term" value="C:membrane"/>
    <property type="evidence" value="ECO:0007669"/>
    <property type="project" value="UniProtKB-SubCell"/>
</dbReference>
<dbReference type="AlphaFoldDB" id="A0A814NLX6"/>
<evidence type="ECO:0000256" key="2">
    <source>
        <dbReference type="ARBA" id="ARBA00004922"/>
    </source>
</evidence>
<dbReference type="PANTHER" id="PTHR19300:SF57">
    <property type="entry name" value="BETA-1,4-N-ACETYLGALACTOSAMINYLTRANSFERASE"/>
    <property type="match status" value="1"/>
</dbReference>
<keyword evidence="8" id="KW-1133">Transmembrane helix</keyword>
<proteinExistence type="inferred from homology"/>
<feature type="domain" description="Galactosyltransferase N-terminal" evidence="13">
    <location>
        <begin position="137"/>
        <end position="249"/>
    </location>
</feature>
<dbReference type="GO" id="GO:0008378">
    <property type="term" value="F:galactosyltransferase activity"/>
    <property type="evidence" value="ECO:0007669"/>
    <property type="project" value="TreeGrafter"/>
</dbReference>
<dbReference type="SUPFAM" id="SSF53448">
    <property type="entry name" value="Nucleotide-diphospho-sugar transferases"/>
    <property type="match status" value="1"/>
</dbReference>
<evidence type="ECO:0000313" key="15">
    <source>
        <dbReference type="Proteomes" id="UP000663879"/>
    </source>
</evidence>
<keyword evidence="7 11" id="KW-0735">Signal-anchor</keyword>
<dbReference type="Pfam" id="PF13733">
    <property type="entry name" value="Glyco_transf_7N"/>
    <property type="match status" value="1"/>
</dbReference>
<keyword evidence="15" id="KW-1185">Reference proteome</keyword>
<comment type="caution">
    <text evidence="14">The sequence shown here is derived from an EMBL/GenBank/DDBJ whole genome shotgun (WGS) entry which is preliminary data.</text>
</comment>